<dbReference type="Pfam" id="PF12728">
    <property type="entry name" value="HTH_17"/>
    <property type="match status" value="1"/>
</dbReference>
<name>A0A316T9C9_9ACTN</name>
<dbReference type="InterPro" id="IPR010093">
    <property type="entry name" value="SinI_DNA-bd"/>
</dbReference>
<comment type="caution">
    <text evidence="2">The sequence shown here is derived from an EMBL/GenBank/DDBJ whole genome shotgun (WGS) entry which is preliminary data.</text>
</comment>
<feature type="domain" description="Helix-turn-helix" evidence="1">
    <location>
        <begin position="16"/>
        <end position="60"/>
    </location>
</feature>
<dbReference type="AlphaFoldDB" id="A0A316T9C9"/>
<dbReference type="InterPro" id="IPR009061">
    <property type="entry name" value="DNA-bd_dom_put_sf"/>
</dbReference>
<evidence type="ECO:0000313" key="2">
    <source>
        <dbReference type="EMBL" id="PWN00980.1"/>
    </source>
</evidence>
<dbReference type="RefSeq" id="WP_109697260.1">
    <property type="nucleotide sequence ID" value="NZ_QGDD01000012.1"/>
</dbReference>
<accession>A0A316T9C9</accession>
<keyword evidence="3" id="KW-1185">Reference proteome</keyword>
<dbReference type="GO" id="GO:0003677">
    <property type="term" value="F:DNA binding"/>
    <property type="evidence" value="ECO:0007669"/>
    <property type="project" value="UniProtKB-KW"/>
</dbReference>
<dbReference type="Proteomes" id="UP000245507">
    <property type="component" value="Unassembled WGS sequence"/>
</dbReference>
<evidence type="ECO:0000313" key="3">
    <source>
        <dbReference type="Proteomes" id="UP000245507"/>
    </source>
</evidence>
<keyword evidence="2" id="KW-0238">DNA-binding</keyword>
<dbReference type="InterPro" id="IPR041657">
    <property type="entry name" value="HTH_17"/>
</dbReference>
<dbReference type="NCBIfam" id="TIGR01764">
    <property type="entry name" value="excise"/>
    <property type="match status" value="1"/>
</dbReference>
<reference evidence="2 3" key="1">
    <citation type="submission" date="2018-05" db="EMBL/GenBank/DDBJ databases">
        <title>Nocardioides silvaticus genome.</title>
        <authorList>
            <person name="Li C."/>
            <person name="Wang G."/>
        </authorList>
    </citation>
    <scope>NUCLEOTIDE SEQUENCE [LARGE SCALE GENOMIC DNA]</scope>
    <source>
        <strain evidence="2 3">CCTCC AB 2018079</strain>
    </source>
</reference>
<dbReference type="EMBL" id="QGDD01000012">
    <property type="protein sequence ID" value="PWN00980.1"/>
    <property type="molecule type" value="Genomic_DNA"/>
</dbReference>
<proteinExistence type="predicted"/>
<sequence length="74" mass="7970">MSSSPSANTGRRFESIPSAAEYLGVAPKTIRRWIDDGRLTGFRAGPRIIVVDRNEIDALLTPIPPAGQQHGGAR</sequence>
<dbReference type="OrthoDB" id="4870800at2"/>
<dbReference type="SUPFAM" id="SSF46955">
    <property type="entry name" value="Putative DNA-binding domain"/>
    <property type="match status" value="1"/>
</dbReference>
<organism evidence="2 3">
    <name type="scientific">Nocardioides silvaticus</name>
    <dbReference type="NCBI Taxonomy" id="2201891"/>
    <lineage>
        <taxon>Bacteria</taxon>
        <taxon>Bacillati</taxon>
        <taxon>Actinomycetota</taxon>
        <taxon>Actinomycetes</taxon>
        <taxon>Propionibacteriales</taxon>
        <taxon>Nocardioidaceae</taxon>
        <taxon>Nocardioides</taxon>
    </lineage>
</organism>
<evidence type="ECO:0000259" key="1">
    <source>
        <dbReference type="Pfam" id="PF12728"/>
    </source>
</evidence>
<gene>
    <name evidence="2" type="ORF">DJ010_20375</name>
</gene>
<protein>
    <submittedName>
        <fullName evidence="2">DNA-binding protein</fullName>
    </submittedName>
</protein>